<dbReference type="AlphaFoldDB" id="A0A854QN25"/>
<comment type="similarity">
    <text evidence="2 8">Belongs to the GDA1/CD39 NTPase family.</text>
</comment>
<dbReference type="EC" id="3.6.1.42" evidence="5"/>
<comment type="function">
    <text evidence="4">After transfer of sugars to endogenous macromolecular acceptors, the enzyme converts nucleoside diphosphates to nucleoside monophosphates which in turn exit the Golgi lumen in a coupled antiporter reaction, allowing entry of additional nucleotide sugar from the cytosol.</text>
</comment>
<dbReference type="Pfam" id="PF01150">
    <property type="entry name" value="GDA1_CD39"/>
    <property type="match status" value="1"/>
</dbReference>
<feature type="region of interest" description="Disordered" evidence="9">
    <location>
        <begin position="125"/>
        <end position="239"/>
    </location>
</feature>
<comment type="subcellular location">
    <subcellularLocation>
        <location evidence="1">Golgi apparatus membrane</location>
        <topology evidence="1">Single-pass type II membrane protein</topology>
    </subcellularLocation>
</comment>
<dbReference type="PROSITE" id="PS01238">
    <property type="entry name" value="GDA1_CD39_NTPASE"/>
    <property type="match status" value="1"/>
</dbReference>
<reference evidence="10 11" key="1">
    <citation type="submission" date="2017-06" db="EMBL/GenBank/DDBJ databases">
        <title>Global population genomics of the pathogenic fungus Cryptococcus neoformans var. grubii.</title>
        <authorList>
            <person name="Cuomo C."/>
            <person name="Litvintseva A."/>
            <person name="Chen Y."/>
            <person name="Young S."/>
            <person name="Zeng Q."/>
            <person name="Chapman S."/>
            <person name="Gujja S."/>
            <person name="Saif S."/>
            <person name="Birren B."/>
        </authorList>
    </citation>
    <scope>NUCLEOTIDE SEQUENCE [LARGE SCALE GENOMIC DNA]</scope>
    <source>
        <strain evidence="10 11">Tu259-1</strain>
    </source>
</reference>
<dbReference type="Gene3D" id="3.30.420.150">
    <property type="entry name" value="Exopolyphosphatase. Domain 2"/>
    <property type="match status" value="1"/>
</dbReference>
<dbReference type="PANTHER" id="PTHR11782">
    <property type="entry name" value="ADENOSINE/GUANOSINE DIPHOSPHATASE"/>
    <property type="match status" value="1"/>
</dbReference>
<organism evidence="10 11">
    <name type="scientific">Cryptococcus neoformans Tu259-1</name>
    <dbReference type="NCBI Taxonomy" id="1230072"/>
    <lineage>
        <taxon>Eukaryota</taxon>
        <taxon>Fungi</taxon>
        <taxon>Dikarya</taxon>
        <taxon>Basidiomycota</taxon>
        <taxon>Agaricomycotina</taxon>
        <taxon>Tremellomycetes</taxon>
        <taxon>Tremellales</taxon>
        <taxon>Cryptococcaceae</taxon>
        <taxon>Cryptococcus</taxon>
        <taxon>Cryptococcus neoformans species complex</taxon>
    </lineage>
</organism>
<evidence type="ECO:0000256" key="9">
    <source>
        <dbReference type="SAM" id="MobiDB-lite"/>
    </source>
</evidence>
<proteinExistence type="inferred from homology"/>
<accession>A0A854QN25</accession>
<dbReference type="GO" id="GO:0009134">
    <property type="term" value="P:nucleoside diphosphate catabolic process"/>
    <property type="evidence" value="ECO:0007669"/>
    <property type="project" value="TreeGrafter"/>
</dbReference>
<name>A0A854QN25_CRYNE</name>
<feature type="compositionally biased region" description="Acidic residues" evidence="9">
    <location>
        <begin position="193"/>
        <end position="211"/>
    </location>
</feature>
<feature type="region of interest" description="Disordered" evidence="9">
    <location>
        <begin position="37"/>
        <end position="82"/>
    </location>
</feature>
<evidence type="ECO:0000256" key="1">
    <source>
        <dbReference type="ARBA" id="ARBA00004323"/>
    </source>
</evidence>
<dbReference type="GO" id="GO:0006487">
    <property type="term" value="P:protein N-linked glycosylation"/>
    <property type="evidence" value="ECO:0007669"/>
    <property type="project" value="TreeGrafter"/>
</dbReference>
<evidence type="ECO:0000313" key="10">
    <source>
        <dbReference type="EMBL" id="OXG26617.1"/>
    </source>
</evidence>
<dbReference type="Proteomes" id="UP000199727">
    <property type="component" value="Unassembled WGS sequence"/>
</dbReference>
<feature type="compositionally biased region" description="Acidic residues" evidence="9">
    <location>
        <begin position="132"/>
        <end position="142"/>
    </location>
</feature>
<evidence type="ECO:0000256" key="6">
    <source>
        <dbReference type="PIRSR" id="PIRSR600407-1"/>
    </source>
</evidence>
<evidence type="ECO:0000256" key="5">
    <source>
        <dbReference type="ARBA" id="ARBA00038903"/>
    </source>
</evidence>
<comment type="caution">
    <text evidence="10">The sequence shown here is derived from an EMBL/GenBank/DDBJ whole genome shotgun (WGS) entry which is preliminary data.</text>
</comment>
<dbReference type="PANTHER" id="PTHR11782:SF83">
    <property type="entry name" value="GUANOSINE-DIPHOSPHATASE"/>
    <property type="match status" value="1"/>
</dbReference>
<feature type="active site" description="Proton acceptor" evidence="6">
    <location>
        <position position="369"/>
    </location>
</feature>
<dbReference type="OrthoDB" id="6372431at2759"/>
<dbReference type="GO" id="GO:0004382">
    <property type="term" value="F:GDP phosphatase activity"/>
    <property type="evidence" value="ECO:0007669"/>
    <property type="project" value="UniProtKB-EC"/>
</dbReference>
<dbReference type="GO" id="GO:0017111">
    <property type="term" value="F:ribonucleoside triphosphate phosphatase activity"/>
    <property type="evidence" value="ECO:0007669"/>
    <property type="project" value="TreeGrafter"/>
</dbReference>
<keyword evidence="3 8" id="KW-0378">Hydrolase</keyword>
<evidence type="ECO:0000256" key="2">
    <source>
        <dbReference type="ARBA" id="ARBA00009283"/>
    </source>
</evidence>
<protein>
    <recommendedName>
        <fullName evidence="5">guanosine-diphosphatase</fullName>
        <ecNumber evidence="5">3.6.1.42</ecNumber>
    </recommendedName>
</protein>
<evidence type="ECO:0000256" key="8">
    <source>
        <dbReference type="RuleBase" id="RU003833"/>
    </source>
</evidence>
<feature type="compositionally biased region" description="Polar residues" evidence="9">
    <location>
        <begin position="228"/>
        <end position="237"/>
    </location>
</feature>
<feature type="binding site" evidence="7">
    <location>
        <begin position="401"/>
        <end position="405"/>
    </location>
    <ligand>
        <name>ATP</name>
        <dbReference type="ChEBI" id="CHEBI:30616"/>
    </ligand>
</feature>
<sequence>MPAHLFARSTDTTFPSSIETSTSGSLSFSLLSSLRHRPSGRIPKTPISPKSPTSASTSTTAAMFSTRKYSPLPTSANGPARKRTGAGLTAWKRWALLAAISVAVIFLVFSRASGGSEQQQIYNEENTYTPSLDEDVVGDGDPIDYSSPPFRPEDSDVAQPLDHEDGDDDGVIHTLPTGDASNPHDPTSTEAQDASEAEQDFTNESESESSSEAESSFPGSFEQDPDPASTTACTEPVSSDKPVVQYALTIDAGSTGSRIHVYKFNNCGPSPQLEYETFKAVKPGLSAYARDPTAAAASLDPLLEEAYRVVPESLRKCTPVEVKATAGLRLLGQQESEAILDEVRNRLETNWDFTVSGERAVEIMDGKDEGVYAWITANYLLNKIGEGAESDDTLAVMDLGGASTQIVFEPKFPAESDQALVEGEHKYELTFGGKDFTLYQHSYLGYGLMRARRSVHNLVAFTWSFGQGEVEWENLSEDVQVPNPCLSKGMTRRVALDPPGRQTVNVTMHGGNGNFEACNRVVELVMAKDAICEVKPCSFNGVYQPSLLDTFPRGQLLALSYFTDRIKPLLPSSSSSTLSISELTSMAKDVCAGPDAWADRWGSDATAMEELAGRPEYCLDLTFMNALLGLGYELSPERELMVEKKLRGVELGWALGAGLALVEKAELTCTA</sequence>
<dbReference type="Gene3D" id="3.30.420.40">
    <property type="match status" value="1"/>
</dbReference>
<evidence type="ECO:0000313" key="11">
    <source>
        <dbReference type="Proteomes" id="UP000199727"/>
    </source>
</evidence>
<evidence type="ECO:0000256" key="3">
    <source>
        <dbReference type="ARBA" id="ARBA00022801"/>
    </source>
</evidence>
<feature type="compositionally biased region" description="Low complexity" evidence="9">
    <location>
        <begin position="42"/>
        <end position="61"/>
    </location>
</feature>
<dbReference type="CDD" id="cd24040">
    <property type="entry name" value="ASKHA_NBD_GDA1"/>
    <property type="match status" value="1"/>
</dbReference>
<evidence type="ECO:0000256" key="4">
    <source>
        <dbReference type="ARBA" id="ARBA00037742"/>
    </source>
</evidence>
<gene>
    <name evidence="10" type="ORF">C361_01378</name>
</gene>
<dbReference type="EMBL" id="AMKT01000024">
    <property type="protein sequence ID" value="OXG26617.1"/>
    <property type="molecule type" value="Genomic_DNA"/>
</dbReference>
<keyword evidence="7" id="KW-0547">Nucleotide-binding</keyword>
<dbReference type="GO" id="GO:0000139">
    <property type="term" value="C:Golgi membrane"/>
    <property type="evidence" value="ECO:0007669"/>
    <property type="project" value="UniProtKB-SubCell"/>
</dbReference>
<dbReference type="GO" id="GO:0045134">
    <property type="term" value="F:UDP phosphatase activity"/>
    <property type="evidence" value="ECO:0007669"/>
    <property type="project" value="TreeGrafter"/>
</dbReference>
<dbReference type="GO" id="GO:0005524">
    <property type="term" value="F:ATP binding"/>
    <property type="evidence" value="ECO:0007669"/>
    <property type="project" value="UniProtKB-KW"/>
</dbReference>
<keyword evidence="7" id="KW-0067">ATP-binding</keyword>
<feature type="region of interest" description="Disordered" evidence="9">
    <location>
        <begin position="1"/>
        <end position="23"/>
    </location>
</feature>
<dbReference type="InterPro" id="IPR000407">
    <property type="entry name" value="GDA1_CD39_NTPase"/>
</dbReference>
<evidence type="ECO:0000256" key="7">
    <source>
        <dbReference type="PIRSR" id="PIRSR600407-2"/>
    </source>
</evidence>